<dbReference type="InterPro" id="IPR016187">
    <property type="entry name" value="CTDL_fold"/>
</dbReference>
<dbReference type="SMART" id="SM00034">
    <property type="entry name" value="CLECT"/>
    <property type="match status" value="1"/>
</dbReference>
<keyword evidence="2" id="KW-0472">Membrane</keyword>
<dbReference type="InterPro" id="IPR001304">
    <property type="entry name" value="C-type_lectin-like"/>
</dbReference>
<evidence type="ECO:0000313" key="4">
    <source>
        <dbReference type="EnsemblMetazoa" id="CLYHEMP011332.1"/>
    </source>
</evidence>
<sequence>INTTLNELQKTATFLDQQEEQDSQITLIKSTMMKLASVLVFLAVASSIEAGYVNRVVIRSYRSTYLLVRSPPLNMHQAKHACARFGGFLATINNQREHHFLVAKLQHYNIRSAWVGLNDKANEKVFRWDGSNVAGFKKWCPHEPNNFRYGEDCVELLGPVNYKCLNDLPCTRVLPYICEVARRSY</sequence>
<dbReference type="PROSITE" id="PS50041">
    <property type="entry name" value="C_TYPE_LECTIN_2"/>
    <property type="match status" value="1"/>
</dbReference>
<dbReference type="InterPro" id="IPR016186">
    <property type="entry name" value="C-type_lectin-like/link_sf"/>
</dbReference>
<reference evidence="4" key="1">
    <citation type="submission" date="2021-01" db="UniProtKB">
        <authorList>
            <consortium name="EnsemblMetazoa"/>
        </authorList>
    </citation>
    <scope>IDENTIFICATION</scope>
</reference>
<evidence type="ECO:0000256" key="1">
    <source>
        <dbReference type="ARBA" id="ARBA00023157"/>
    </source>
</evidence>
<dbReference type="InterPro" id="IPR018378">
    <property type="entry name" value="C-type_lectin_CS"/>
</dbReference>
<protein>
    <recommendedName>
        <fullName evidence="3">C-type lectin domain-containing protein</fullName>
    </recommendedName>
</protein>
<proteinExistence type="predicted"/>
<dbReference type="Gene3D" id="3.10.100.10">
    <property type="entry name" value="Mannose-Binding Protein A, subunit A"/>
    <property type="match status" value="1"/>
</dbReference>
<dbReference type="InterPro" id="IPR050111">
    <property type="entry name" value="C-type_lectin/snaclec_domain"/>
</dbReference>
<dbReference type="Pfam" id="PF00059">
    <property type="entry name" value="Lectin_C"/>
    <property type="match status" value="1"/>
</dbReference>
<dbReference type="PANTHER" id="PTHR22803">
    <property type="entry name" value="MANNOSE, PHOSPHOLIPASE, LECTIN RECEPTOR RELATED"/>
    <property type="match status" value="1"/>
</dbReference>
<feature type="domain" description="C-type lectin" evidence="3">
    <location>
        <begin position="65"/>
        <end position="179"/>
    </location>
</feature>
<dbReference type="EnsemblMetazoa" id="CLYHEMT011332.1">
    <property type="protein sequence ID" value="CLYHEMP011332.1"/>
    <property type="gene ID" value="CLYHEMG011332"/>
</dbReference>
<evidence type="ECO:0000313" key="5">
    <source>
        <dbReference type="Proteomes" id="UP000594262"/>
    </source>
</evidence>
<dbReference type="SUPFAM" id="SSF56436">
    <property type="entry name" value="C-type lectin-like"/>
    <property type="match status" value="1"/>
</dbReference>
<evidence type="ECO:0000256" key="2">
    <source>
        <dbReference type="SAM" id="Phobius"/>
    </source>
</evidence>
<keyword evidence="2" id="KW-1133">Transmembrane helix</keyword>
<evidence type="ECO:0000259" key="3">
    <source>
        <dbReference type="PROSITE" id="PS50041"/>
    </source>
</evidence>
<feature type="transmembrane region" description="Helical" evidence="2">
    <location>
        <begin position="35"/>
        <end position="53"/>
    </location>
</feature>
<keyword evidence="2" id="KW-0812">Transmembrane</keyword>
<keyword evidence="5" id="KW-1185">Reference proteome</keyword>
<dbReference type="AlphaFoldDB" id="A0A7M5V7Y4"/>
<dbReference type="Proteomes" id="UP000594262">
    <property type="component" value="Unplaced"/>
</dbReference>
<dbReference type="PROSITE" id="PS00615">
    <property type="entry name" value="C_TYPE_LECTIN_1"/>
    <property type="match status" value="1"/>
</dbReference>
<organism evidence="4 5">
    <name type="scientific">Clytia hemisphaerica</name>
    <dbReference type="NCBI Taxonomy" id="252671"/>
    <lineage>
        <taxon>Eukaryota</taxon>
        <taxon>Metazoa</taxon>
        <taxon>Cnidaria</taxon>
        <taxon>Hydrozoa</taxon>
        <taxon>Hydroidolina</taxon>
        <taxon>Leptothecata</taxon>
        <taxon>Obeliida</taxon>
        <taxon>Clytiidae</taxon>
        <taxon>Clytia</taxon>
    </lineage>
</organism>
<dbReference type="OrthoDB" id="441660at2759"/>
<accession>A0A7M5V7Y4</accession>
<keyword evidence="1" id="KW-1015">Disulfide bond</keyword>
<name>A0A7M5V7Y4_9CNID</name>
<dbReference type="CDD" id="cd00037">
    <property type="entry name" value="CLECT"/>
    <property type="match status" value="1"/>
</dbReference>